<comment type="caution">
    <text evidence="1">The sequence shown here is derived from an EMBL/GenBank/DDBJ whole genome shotgun (WGS) entry which is preliminary data.</text>
</comment>
<dbReference type="PRINTS" id="PR00962">
    <property type="entry name" value="LETHAL2GIANT"/>
</dbReference>
<keyword evidence="2" id="KW-1185">Reference proteome</keyword>
<protein>
    <submittedName>
        <fullName evidence="1">Uncharacterized protein</fullName>
    </submittedName>
</protein>
<dbReference type="AlphaFoldDB" id="A0A7J7EQS1"/>
<dbReference type="InterPro" id="IPR000664">
    <property type="entry name" value="Lethal2_giant"/>
</dbReference>
<name>A0A7J7EQS1_DICBM</name>
<proteinExistence type="predicted"/>
<evidence type="ECO:0000313" key="1">
    <source>
        <dbReference type="EMBL" id="KAF5918011.1"/>
    </source>
</evidence>
<reference evidence="1 2" key="1">
    <citation type="journal article" date="2020" name="Mol. Biol. Evol.">
        <title>Interspecific Gene Flow and the Evolution of Specialization in Black and White Rhinoceros.</title>
        <authorList>
            <person name="Moodley Y."/>
            <person name="Westbury M.V."/>
            <person name="Russo I.M."/>
            <person name="Gopalakrishnan S."/>
            <person name="Rakotoarivelo A."/>
            <person name="Olsen R.A."/>
            <person name="Prost S."/>
            <person name="Tunstall T."/>
            <person name="Ryder O.A."/>
            <person name="Dalen L."/>
            <person name="Bruford M.W."/>
        </authorList>
    </citation>
    <scope>NUCLEOTIDE SEQUENCE [LARGE SCALE GENOMIC DNA]</scope>
    <source>
        <strain evidence="1">SBR-YM</strain>
        <tissue evidence="1">Skin</tissue>
    </source>
</reference>
<evidence type="ECO:0000313" key="2">
    <source>
        <dbReference type="Proteomes" id="UP000551758"/>
    </source>
</evidence>
<dbReference type="EMBL" id="JACDTQ010002496">
    <property type="protein sequence ID" value="KAF5918011.1"/>
    <property type="molecule type" value="Genomic_DNA"/>
</dbReference>
<accession>A0A7J7EQS1</accession>
<sequence>MASVDLLQDCEGFTWKGHEQLSPRTGPLPSHSGFLPHVLVQSLPSLPSAPSRSTANGATSRGFGLFHYQRKSPVFARCTLHTRDSGAMERPLS</sequence>
<organism evidence="1 2">
    <name type="scientific">Diceros bicornis minor</name>
    <name type="common">South-central black rhinoceros</name>
    <dbReference type="NCBI Taxonomy" id="77932"/>
    <lineage>
        <taxon>Eukaryota</taxon>
        <taxon>Metazoa</taxon>
        <taxon>Chordata</taxon>
        <taxon>Craniata</taxon>
        <taxon>Vertebrata</taxon>
        <taxon>Euteleostomi</taxon>
        <taxon>Mammalia</taxon>
        <taxon>Eutheria</taxon>
        <taxon>Laurasiatheria</taxon>
        <taxon>Perissodactyla</taxon>
        <taxon>Rhinocerotidae</taxon>
        <taxon>Diceros</taxon>
    </lineage>
</organism>
<dbReference type="Proteomes" id="UP000551758">
    <property type="component" value="Unassembled WGS sequence"/>
</dbReference>
<gene>
    <name evidence="1" type="ORF">HPG69_019817</name>
</gene>